<dbReference type="EMBL" id="JAPFFF010000004">
    <property type="protein sequence ID" value="KAK8891535.1"/>
    <property type="molecule type" value="Genomic_DNA"/>
</dbReference>
<comment type="caution">
    <text evidence="2">The sequence shown here is derived from an EMBL/GenBank/DDBJ whole genome shotgun (WGS) entry which is preliminary data.</text>
</comment>
<evidence type="ECO:0000256" key="1">
    <source>
        <dbReference type="SAM" id="Coils"/>
    </source>
</evidence>
<proteinExistence type="predicted"/>
<feature type="coiled-coil region" evidence="1">
    <location>
        <begin position="15"/>
        <end position="42"/>
    </location>
</feature>
<reference evidence="2 3" key="1">
    <citation type="submission" date="2024-04" db="EMBL/GenBank/DDBJ databases">
        <title>Tritrichomonas musculus Genome.</title>
        <authorList>
            <person name="Alves-Ferreira E."/>
            <person name="Grigg M."/>
            <person name="Lorenzi H."/>
            <person name="Galac M."/>
        </authorList>
    </citation>
    <scope>NUCLEOTIDE SEQUENCE [LARGE SCALE GENOMIC DNA]</scope>
    <source>
        <strain evidence="2 3">EAF2021</strain>
    </source>
</reference>
<dbReference type="Proteomes" id="UP001470230">
    <property type="component" value="Unassembled WGS sequence"/>
</dbReference>
<gene>
    <name evidence="2" type="ORF">M9Y10_028747</name>
</gene>
<organism evidence="2 3">
    <name type="scientific">Tritrichomonas musculus</name>
    <dbReference type="NCBI Taxonomy" id="1915356"/>
    <lineage>
        <taxon>Eukaryota</taxon>
        <taxon>Metamonada</taxon>
        <taxon>Parabasalia</taxon>
        <taxon>Tritrichomonadida</taxon>
        <taxon>Tritrichomonadidae</taxon>
        <taxon>Tritrichomonas</taxon>
    </lineage>
</organism>
<keyword evidence="1" id="KW-0175">Coiled coil</keyword>
<evidence type="ECO:0000313" key="2">
    <source>
        <dbReference type="EMBL" id="KAK8891535.1"/>
    </source>
</evidence>
<evidence type="ECO:0000313" key="3">
    <source>
        <dbReference type="Proteomes" id="UP001470230"/>
    </source>
</evidence>
<accession>A0ABR2KK71</accession>
<protein>
    <submittedName>
        <fullName evidence="2">Uncharacterized protein</fullName>
    </submittedName>
</protein>
<keyword evidence="3" id="KW-1185">Reference proteome</keyword>
<name>A0ABR2KK71_9EUKA</name>
<sequence>MSLVWKLKNERLRRLKVLKEKSDEQELRIKNIENEKAHFLKQIKESDQFHTFRILDDEAIENIEKVEEIGYGSTLPSSVWKSE</sequence>